<name>A0AAN7GQ92_9MYRT</name>
<feature type="compositionally biased region" description="Basic and acidic residues" evidence="1">
    <location>
        <begin position="35"/>
        <end position="51"/>
    </location>
</feature>
<reference evidence="2 3" key="1">
    <citation type="journal article" date="2023" name="Hortic Res">
        <title>Pangenome of water caltrop reveals structural variations and asymmetric subgenome divergence after allopolyploidization.</title>
        <authorList>
            <person name="Zhang X."/>
            <person name="Chen Y."/>
            <person name="Wang L."/>
            <person name="Yuan Y."/>
            <person name="Fang M."/>
            <person name="Shi L."/>
            <person name="Lu R."/>
            <person name="Comes H.P."/>
            <person name="Ma Y."/>
            <person name="Chen Y."/>
            <person name="Huang G."/>
            <person name="Zhou Y."/>
            <person name="Zheng Z."/>
            <person name="Qiu Y."/>
        </authorList>
    </citation>
    <scope>NUCLEOTIDE SEQUENCE [LARGE SCALE GENOMIC DNA]</scope>
    <source>
        <tissue evidence="2">Roots</tissue>
    </source>
</reference>
<comment type="caution">
    <text evidence="2">The sequence shown here is derived from an EMBL/GenBank/DDBJ whole genome shotgun (WGS) entry which is preliminary data.</text>
</comment>
<sequence length="62" mass="7097">MLNKQSNQPPLLWEGPRPQLSSSPRSSPNCHHLHRSNDLVCRRNKLTNEKLKKGKGKGLKKK</sequence>
<evidence type="ECO:0000313" key="2">
    <source>
        <dbReference type="EMBL" id="KAK4748618.1"/>
    </source>
</evidence>
<proteinExistence type="predicted"/>
<accession>A0AAN7GQ92</accession>
<evidence type="ECO:0000256" key="1">
    <source>
        <dbReference type="SAM" id="MobiDB-lite"/>
    </source>
</evidence>
<feature type="compositionally biased region" description="Low complexity" evidence="1">
    <location>
        <begin position="16"/>
        <end position="28"/>
    </location>
</feature>
<feature type="region of interest" description="Disordered" evidence="1">
    <location>
        <begin position="1"/>
        <end position="62"/>
    </location>
</feature>
<dbReference type="AlphaFoldDB" id="A0AAN7GQ92"/>
<organism evidence="2 3">
    <name type="scientific">Trapa incisa</name>
    <dbReference type="NCBI Taxonomy" id="236973"/>
    <lineage>
        <taxon>Eukaryota</taxon>
        <taxon>Viridiplantae</taxon>
        <taxon>Streptophyta</taxon>
        <taxon>Embryophyta</taxon>
        <taxon>Tracheophyta</taxon>
        <taxon>Spermatophyta</taxon>
        <taxon>Magnoliopsida</taxon>
        <taxon>eudicotyledons</taxon>
        <taxon>Gunneridae</taxon>
        <taxon>Pentapetalae</taxon>
        <taxon>rosids</taxon>
        <taxon>malvids</taxon>
        <taxon>Myrtales</taxon>
        <taxon>Lythraceae</taxon>
        <taxon>Trapa</taxon>
    </lineage>
</organism>
<feature type="compositionally biased region" description="Basic residues" evidence="1">
    <location>
        <begin position="52"/>
        <end position="62"/>
    </location>
</feature>
<evidence type="ECO:0000313" key="3">
    <source>
        <dbReference type="Proteomes" id="UP001345219"/>
    </source>
</evidence>
<gene>
    <name evidence="2" type="ORF">SAY87_015204</name>
</gene>
<dbReference type="Proteomes" id="UP001345219">
    <property type="component" value="Chromosome 12"/>
</dbReference>
<protein>
    <submittedName>
        <fullName evidence="2">Uncharacterized protein</fullName>
    </submittedName>
</protein>
<keyword evidence="3" id="KW-1185">Reference proteome</keyword>
<dbReference type="EMBL" id="JAXIOK010000019">
    <property type="protein sequence ID" value="KAK4748618.1"/>
    <property type="molecule type" value="Genomic_DNA"/>
</dbReference>